<feature type="region of interest" description="Disordered" evidence="1">
    <location>
        <begin position="566"/>
        <end position="587"/>
    </location>
</feature>
<feature type="compositionally biased region" description="Polar residues" evidence="1">
    <location>
        <begin position="968"/>
        <end position="980"/>
    </location>
</feature>
<feature type="region of interest" description="Disordered" evidence="1">
    <location>
        <begin position="830"/>
        <end position="1136"/>
    </location>
</feature>
<feature type="compositionally biased region" description="Acidic residues" evidence="1">
    <location>
        <begin position="1079"/>
        <end position="1098"/>
    </location>
</feature>
<evidence type="ECO:0000313" key="3">
    <source>
        <dbReference type="Proteomes" id="UP000800097"/>
    </source>
</evidence>
<feature type="region of interest" description="Disordered" evidence="1">
    <location>
        <begin position="93"/>
        <end position="137"/>
    </location>
</feature>
<accession>A0A6A6JHV1</accession>
<reference evidence="2" key="1">
    <citation type="journal article" date="2020" name="Stud. Mycol.">
        <title>101 Dothideomycetes genomes: a test case for predicting lifestyles and emergence of pathogens.</title>
        <authorList>
            <person name="Haridas S."/>
            <person name="Albert R."/>
            <person name="Binder M."/>
            <person name="Bloem J."/>
            <person name="Labutti K."/>
            <person name="Salamov A."/>
            <person name="Andreopoulos B."/>
            <person name="Baker S."/>
            <person name="Barry K."/>
            <person name="Bills G."/>
            <person name="Bluhm B."/>
            <person name="Cannon C."/>
            <person name="Castanera R."/>
            <person name="Culley D."/>
            <person name="Daum C."/>
            <person name="Ezra D."/>
            <person name="Gonzalez J."/>
            <person name="Henrissat B."/>
            <person name="Kuo A."/>
            <person name="Liang C."/>
            <person name="Lipzen A."/>
            <person name="Lutzoni F."/>
            <person name="Magnuson J."/>
            <person name="Mondo S."/>
            <person name="Nolan M."/>
            <person name="Ohm R."/>
            <person name="Pangilinan J."/>
            <person name="Park H.-J."/>
            <person name="Ramirez L."/>
            <person name="Alfaro M."/>
            <person name="Sun H."/>
            <person name="Tritt A."/>
            <person name="Yoshinaga Y."/>
            <person name="Zwiers L.-H."/>
            <person name="Turgeon B."/>
            <person name="Goodwin S."/>
            <person name="Spatafora J."/>
            <person name="Crous P."/>
            <person name="Grigoriev I."/>
        </authorList>
    </citation>
    <scope>NUCLEOTIDE SEQUENCE</scope>
    <source>
        <strain evidence="2">CBS 379.55</strain>
    </source>
</reference>
<feature type="compositionally biased region" description="Basic and acidic residues" evidence="1">
    <location>
        <begin position="10"/>
        <end position="26"/>
    </location>
</feature>
<feature type="compositionally biased region" description="Basic and acidic residues" evidence="1">
    <location>
        <begin position="123"/>
        <end position="136"/>
    </location>
</feature>
<feature type="compositionally biased region" description="Acidic residues" evidence="1">
    <location>
        <begin position="1014"/>
        <end position="1027"/>
    </location>
</feature>
<gene>
    <name evidence="2" type="ORF">EI97DRAFT_401323</name>
</gene>
<dbReference type="OrthoDB" id="5427134at2759"/>
<feature type="compositionally biased region" description="Acidic residues" evidence="1">
    <location>
        <begin position="1105"/>
        <end position="1127"/>
    </location>
</feature>
<proteinExistence type="predicted"/>
<feature type="compositionally biased region" description="Polar residues" evidence="1">
    <location>
        <begin position="325"/>
        <end position="339"/>
    </location>
</feature>
<dbReference type="RefSeq" id="XP_033652368.1">
    <property type="nucleotide sequence ID" value="XM_033796459.1"/>
</dbReference>
<feature type="compositionally biased region" description="Low complexity" evidence="1">
    <location>
        <begin position="1067"/>
        <end position="1077"/>
    </location>
</feature>
<feature type="compositionally biased region" description="Polar residues" evidence="1">
    <location>
        <begin position="872"/>
        <end position="884"/>
    </location>
</feature>
<feature type="region of interest" description="Disordered" evidence="1">
    <location>
        <begin position="325"/>
        <end position="364"/>
    </location>
</feature>
<dbReference type="Proteomes" id="UP000800097">
    <property type="component" value="Unassembled WGS sequence"/>
</dbReference>
<evidence type="ECO:0000256" key="1">
    <source>
        <dbReference type="SAM" id="MobiDB-lite"/>
    </source>
</evidence>
<name>A0A6A6JHV1_WESOR</name>
<dbReference type="AlphaFoldDB" id="A0A6A6JHV1"/>
<dbReference type="GeneID" id="54549634"/>
<feature type="compositionally biased region" description="Polar residues" evidence="1">
    <location>
        <begin position="838"/>
        <end position="860"/>
    </location>
</feature>
<feature type="region of interest" description="Disordered" evidence="1">
    <location>
        <begin position="1"/>
        <end position="36"/>
    </location>
</feature>
<sequence>MAGLEQSANVRRDYFLTATPERERPSSKRRLPNGPCNYRDQSLGSCGCTQFWDKESAELHDESVEGAPLRKQSTWCVCSHHACFHLFAGQRPAETTLKPPPSVRQRPRDGGRAQSQAGSQASDYRRVARSGHDHSPARGAHALLNAQIGSPRSVSTSGFPRIPAVCLLSHERRQRAAADAEAGVKQLKKEEQTNYQLSGLGFPLSNVIERPPSVSPTIAEESNRAPSFCNAVLPTARANSIRAQSDRISTPPCGGDLEHVLEFNRTLHLNVEGDTIPDTYDPEDFIQSATEVATPSNADTPRLGPVDQAVSETRTLVDTLMRLTSQTGRDVGQSPNAQCATTGPAPQPPPTSAPATPQEELSQAIRTASPATLQKLVAYLAPLHNLLTSIPNLANTIRDVNARLDHLENYSFNHVQPEEVQQHLESYDGRLLELEHRMDDHESLHKAIDADHGANPLGRQVTAVTDSFGSVQSAHSISSAPALVPIAGKEMQAEFDEIKDRLELLEAAAMPSFANPWEVDVVFLPWGPELRGIWHSLDEPVSESVNALTQESEDWTQNLDLTLRKRRSSMSAQQSSGPSTNGKLSLTSSLALSEAESGWSSEAISNWAAGEVDEWLFPRACGPSNLVYKRLHSRGFVKKVTFRSASSRDIQNALSTAFAELGHHLSYTETDDDDIVDAFPALRAPFIPLRKVHKEARLRFLTRAEMASSALWSAQFLSAGVMMKASGGKKRLYVTQREAYLQRNGKPEGMSDMTDAGKSWTWQDIRELPRFQPDMNSQMEGNDEHCQPKVSETDAKEACWMFVERLDLPPASATSSFDSNHSAPVQLSMRPAGRQWRRSITPSSILKNRQQQPISPTSELHMTRPAHRRARTFSSSVVEQARPSSSKRRLNSSPVKQSSVPLGHGRTGSIASIAPSRPKRRRVATDSLPRLDHAYAREGQVELWDNENSRPPRALPSPFYSSHHELARTSSDQASRSEQSAAVAGKGTPFAYATPYSGPIAGGRPSDRSSDMPGDTEPDDDDGDDGEQSWRGVEDGDERDSSDDSSGSGSEDDDAVGGAQAMEALASFSGDDSGFGSENENDDDSSVGGEVEDEDDDTYFAARNDDDDDDDDDGEAEDDEDDDDEVFDTLLSILEN</sequence>
<organism evidence="2 3">
    <name type="scientific">Westerdykella ornata</name>
    <dbReference type="NCBI Taxonomy" id="318751"/>
    <lineage>
        <taxon>Eukaryota</taxon>
        <taxon>Fungi</taxon>
        <taxon>Dikarya</taxon>
        <taxon>Ascomycota</taxon>
        <taxon>Pezizomycotina</taxon>
        <taxon>Dothideomycetes</taxon>
        <taxon>Pleosporomycetidae</taxon>
        <taxon>Pleosporales</taxon>
        <taxon>Sporormiaceae</taxon>
        <taxon>Westerdykella</taxon>
    </lineage>
</organism>
<feature type="compositionally biased region" description="Polar residues" evidence="1">
    <location>
        <begin position="891"/>
        <end position="900"/>
    </location>
</feature>
<feature type="compositionally biased region" description="Basic and acidic residues" evidence="1">
    <location>
        <begin position="929"/>
        <end position="940"/>
    </location>
</feature>
<feature type="compositionally biased region" description="Polar residues" evidence="1">
    <location>
        <begin position="113"/>
        <end position="122"/>
    </location>
</feature>
<evidence type="ECO:0000313" key="2">
    <source>
        <dbReference type="EMBL" id="KAF2274829.1"/>
    </source>
</evidence>
<feature type="compositionally biased region" description="Low complexity" evidence="1">
    <location>
        <begin position="569"/>
        <end position="587"/>
    </location>
</feature>
<protein>
    <submittedName>
        <fullName evidence="2">Uncharacterized protein</fullName>
    </submittedName>
</protein>
<dbReference type="EMBL" id="ML986500">
    <property type="protein sequence ID" value="KAF2274829.1"/>
    <property type="molecule type" value="Genomic_DNA"/>
</dbReference>
<keyword evidence="3" id="KW-1185">Reference proteome</keyword>